<dbReference type="InterPro" id="IPR018114">
    <property type="entry name" value="TRYPSIN_HIS"/>
</dbReference>
<dbReference type="PROSITE" id="PS51318">
    <property type="entry name" value="TAT"/>
    <property type="match status" value="1"/>
</dbReference>
<keyword evidence="1" id="KW-0732">Signal</keyword>
<keyword evidence="4" id="KW-1185">Reference proteome</keyword>
<evidence type="ECO:0000256" key="1">
    <source>
        <dbReference type="ARBA" id="ARBA00022729"/>
    </source>
</evidence>
<evidence type="ECO:0000256" key="2">
    <source>
        <dbReference type="SAM" id="MobiDB-lite"/>
    </source>
</evidence>
<gene>
    <name evidence="3" type="ORF">BBK14_00545</name>
</gene>
<sequence>MVAERGRGDGLGTPRRRRWVAAAAVAAALCSVAPTVPTLAAAAAGDLPAGGATEAVPPAPFSDLPGPFAGPYSEPLGRPYAEPMSAPVAASPYEQSRIERYWSADRRARAQTADAAERGDRPAPSALEGAATAGEAQRDATPPPPSTGAPYVYGGLATKTVGRLFTTLRGVDYACSATVVSSPGRDLAVTAGHCLHQGTGDQFATNVVFMPGYSEGRMPYGLWTARRITVTPGWGLDGDFDYDTGFVLFNARGGRHVEDVVGAQRIAFNQPRTFAQYAFGYPRLAPYDGNRLVYCAGAPSPDPYGTVSLGLNCDMTGGASGGPLIIGLGRAGPGAGWVDSVVSYAYVGESQTIYGTYFGRAIELLYYQAMEL</sequence>
<dbReference type="InterPro" id="IPR006311">
    <property type="entry name" value="TAT_signal"/>
</dbReference>
<dbReference type="InterPro" id="IPR050966">
    <property type="entry name" value="Glutamyl_endopeptidase"/>
</dbReference>
<dbReference type="OrthoDB" id="5121599at2"/>
<protein>
    <recommendedName>
        <fullName evidence="5">Peptidase S1 domain-containing protein</fullName>
    </recommendedName>
</protein>
<dbReference type="AlphaFoldDB" id="A0A1S1RKU6"/>
<dbReference type="InterPro" id="IPR043504">
    <property type="entry name" value="Peptidase_S1_PA_chymotrypsin"/>
</dbReference>
<organism evidence="3 4">
    <name type="scientific">Parafrankia soli</name>
    <dbReference type="NCBI Taxonomy" id="2599596"/>
    <lineage>
        <taxon>Bacteria</taxon>
        <taxon>Bacillati</taxon>
        <taxon>Actinomycetota</taxon>
        <taxon>Actinomycetes</taxon>
        <taxon>Frankiales</taxon>
        <taxon>Frankiaceae</taxon>
        <taxon>Parafrankia</taxon>
    </lineage>
</organism>
<comment type="caution">
    <text evidence="3">The sequence shown here is derived from an EMBL/GenBank/DDBJ whole genome shotgun (WGS) entry which is preliminary data.</text>
</comment>
<evidence type="ECO:0000313" key="4">
    <source>
        <dbReference type="Proteomes" id="UP000179769"/>
    </source>
</evidence>
<name>A0A1S1RKU6_9ACTN</name>
<dbReference type="GO" id="GO:0006508">
    <property type="term" value="P:proteolysis"/>
    <property type="evidence" value="ECO:0007669"/>
    <property type="project" value="InterPro"/>
</dbReference>
<evidence type="ECO:0008006" key="5">
    <source>
        <dbReference type="Google" id="ProtNLM"/>
    </source>
</evidence>
<dbReference type="GO" id="GO:0004252">
    <property type="term" value="F:serine-type endopeptidase activity"/>
    <property type="evidence" value="ECO:0007669"/>
    <property type="project" value="InterPro"/>
</dbReference>
<dbReference type="InterPro" id="IPR009003">
    <property type="entry name" value="Peptidase_S1_PA"/>
</dbReference>
<reference evidence="4" key="1">
    <citation type="submission" date="2016-07" db="EMBL/GenBank/DDBJ databases">
        <title>Frankia sp. NRRL B-16219 Genome sequencing.</title>
        <authorList>
            <person name="Ghodhbane-Gtari F."/>
            <person name="Swanson E."/>
            <person name="Gueddou A."/>
            <person name="Louati M."/>
            <person name="Nouioui I."/>
            <person name="Hezbri K."/>
            <person name="Abebe-Akele F."/>
            <person name="Simpson S."/>
            <person name="Morris K."/>
            <person name="Thomas K."/>
            <person name="Gtari M."/>
            <person name="Tisa L.S."/>
        </authorList>
    </citation>
    <scope>NUCLEOTIDE SEQUENCE [LARGE SCALE GENOMIC DNA]</scope>
    <source>
        <strain evidence="4">NRRL B-16219</strain>
    </source>
</reference>
<dbReference type="Proteomes" id="UP000179769">
    <property type="component" value="Unassembled WGS sequence"/>
</dbReference>
<dbReference type="PROSITE" id="PS00134">
    <property type="entry name" value="TRYPSIN_HIS"/>
    <property type="match status" value="1"/>
</dbReference>
<dbReference type="SUPFAM" id="SSF50494">
    <property type="entry name" value="Trypsin-like serine proteases"/>
    <property type="match status" value="1"/>
</dbReference>
<dbReference type="EMBL" id="MAXA01000001">
    <property type="protein sequence ID" value="OHV46800.1"/>
    <property type="molecule type" value="Genomic_DNA"/>
</dbReference>
<evidence type="ECO:0000313" key="3">
    <source>
        <dbReference type="EMBL" id="OHV46800.1"/>
    </source>
</evidence>
<dbReference type="PANTHER" id="PTHR15462">
    <property type="entry name" value="SERINE PROTEASE"/>
    <property type="match status" value="1"/>
</dbReference>
<feature type="region of interest" description="Disordered" evidence="2">
    <location>
        <begin position="109"/>
        <end position="151"/>
    </location>
</feature>
<accession>A0A1S1RKU6</accession>
<proteinExistence type="predicted"/>
<dbReference type="Gene3D" id="2.40.10.10">
    <property type="entry name" value="Trypsin-like serine proteases"/>
    <property type="match status" value="2"/>
</dbReference>